<keyword evidence="1" id="KW-0812">Transmembrane</keyword>
<feature type="domain" description="Fatty acid desaturase" evidence="2">
    <location>
        <begin position="62"/>
        <end position="302"/>
    </location>
</feature>
<feature type="transmembrane region" description="Helical" evidence="1">
    <location>
        <begin position="61"/>
        <end position="79"/>
    </location>
</feature>
<keyword evidence="4" id="KW-1185">Reference proteome</keyword>
<name>A0ABU3V9J1_9RHOB</name>
<dbReference type="EC" id="1.14.19.-" evidence="3"/>
<keyword evidence="1" id="KW-1133">Transmembrane helix</keyword>
<dbReference type="InterPro" id="IPR012171">
    <property type="entry name" value="Fatty_acid_desaturase"/>
</dbReference>
<protein>
    <submittedName>
        <fullName evidence="3">Fatty acid desaturase</fullName>
        <ecNumber evidence="3">1.14.19.-</ecNumber>
    </submittedName>
</protein>
<gene>
    <name evidence="3" type="ORF">QO231_03130</name>
</gene>
<comment type="caution">
    <text evidence="3">The sequence shown here is derived from an EMBL/GenBank/DDBJ whole genome shotgun (WGS) entry which is preliminary data.</text>
</comment>
<keyword evidence="3" id="KW-0560">Oxidoreductase</keyword>
<dbReference type="EMBL" id="JASMWN010000002">
    <property type="protein sequence ID" value="MDU9002846.1"/>
    <property type="molecule type" value="Genomic_DNA"/>
</dbReference>
<evidence type="ECO:0000259" key="2">
    <source>
        <dbReference type="Pfam" id="PF00487"/>
    </source>
</evidence>
<reference evidence="4" key="1">
    <citation type="submission" date="2023-05" db="EMBL/GenBank/DDBJ databases">
        <title>Sedimentitalea sp. nov. JM2-8.</title>
        <authorList>
            <person name="Huang J."/>
        </authorList>
    </citation>
    <scope>NUCLEOTIDE SEQUENCE [LARGE SCALE GENOMIC DNA]</scope>
    <source>
        <strain evidence="4">KHS03</strain>
    </source>
</reference>
<sequence>MSSTESSQPQGQTDKSPREWVQALSKYREPQLWRSLFELAVTFVPFVLLWALAWWSLSVSYWLTLAISILNAGFLVRLFAIQHDCGHGAFFSNRMASDWVGRVLGVLTLTPYYVWRRTHSMHHSAAGNLSRRGIGDVHTLTVAEYQALSPLWQFHYRLYRHPFTLFGLGPSYIFFLQNRLPIGLMGAGWRYWTSAMGTNLAIAAIIAVIFYFGGLEPVLLVFFPTTLIAASIGVWLFYIQHQFEDTNWNDDEDWQLHHSALHGSSFYDLPTVLRWFSANIGVHHVHHLYSRIPFYRLTEVLRDHTILTSMNRMTLAESFACSRLHLWDEQDRRLLSFRQARDRYGAP</sequence>
<keyword evidence="1" id="KW-0472">Membrane</keyword>
<evidence type="ECO:0000313" key="3">
    <source>
        <dbReference type="EMBL" id="MDU9002846.1"/>
    </source>
</evidence>
<feature type="transmembrane region" description="Helical" evidence="1">
    <location>
        <begin position="189"/>
        <end position="212"/>
    </location>
</feature>
<accession>A0ABU3V9J1</accession>
<proteinExistence type="predicted"/>
<evidence type="ECO:0000313" key="4">
    <source>
        <dbReference type="Proteomes" id="UP001255416"/>
    </source>
</evidence>
<dbReference type="Pfam" id="PF00487">
    <property type="entry name" value="FA_desaturase"/>
    <property type="match status" value="1"/>
</dbReference>
<dbReference type="PANTHER" id="PTHR19353">
    <property type="entry name" value="FATTY ACID DESATURASE 2"/>
    <property type="match status" value="1"/>
</dbReference>
<dbReference type="CDD" id="cd03507">
    <property type="entry name" value="Delta12-FADS-like"/>
    <property type="match status" value="1"/>
</dbReference>
<dbReference type="PANTHER" id="PTHR19353:SF73">
    <property type="entry name" value="FATTY ACID DESATURASE"/>
    <property type="match status" value="1"/>
</dbReference>
<dbReference type="GO" id="GO:0016491">
    <property type="term" value="F:oxidoreductase activity"/>
    <property type="evidence" value="ECO:0007669"/>
    <property type="project" value="UniProtKB-KW"/>
</dbReference>
<organism evidence="3 4">
    <name type="scientific">Sedimentitalea todarodis</name>
    <dbReference type="NCBI Taxonomy" id="1631240"/>
    <lineage>
        <taxon>Bacteria</taxon>
        <taxon>Pseudomonadati</taxon>
        <taxon>Pseudomonadota</taxon>
        <taxon>Alphaproteobacteria</taxon>
        <taxon>Rhodobacterales</taxon>
        <taxon>Paracoccaceae</taxon>
        <taxon>Sedimentitalea</taxon>
    </lineage>
</organism>
<feature type="transmembrane region" description="Helical" evidence="1">
    <location>
        <begin position="36"/>
        <end position="55"/>
    </location>
</feature>
<dbReference type="RefSeq" id="WP_316773263.1">
    <property type="nucleotide sequence ID" value="NZ_JASMWN010000002.1"/>
</dbReference>
<evidence type="ECO:0000256" key="1">
    <source>
        <dbReference type="SAM" id="Phobius"/>
    </source>
</evidence>
<feature type="transmembrane region" description="Helical" evidence="1">
    <location>
        <begin position="218"/>
        <end position="239"/>
    </location>
</feature>
<dbReference type="Proteomes" id="UP001255416">
    <property type="component" value="Unassembled WGS sequence"/>
</dbReference>
<dbReference type="InterPro" id="IPR005804">
    <property type="entry name" value="FA_desaturase_dom"/>
</dbReference>